<dbReference type="SUPFAM" id="SSF48179">
    <property type="entry name" value="6-phosphogluconate dehydrogenase C-terminal domain-like"/>
    <property type="match status" value="1"/>
</dbReference>
<dbReference type="InterPro" id="IPR013328">
    <property type="entry name" value="6PGD_dom2"/>
</dbReference>
<dbReference type="Gene3D" id="1.10.1040.10">
    <property type="entry name" value="N-(1-d-carboxylethyl)-l-norvaline Dehydrogenase, domain 2"/>
    <property type="match status" value="1"/>
</dbReference>
<dbReference type="RefSeq" id="WP_344180494.1">
    <property type="nucleotide sequence ID" value="NZ_BAAANC010000003.1"/>
</dbReference>
<name>A0ABP4MUR3_9ACTN</name>
<protein>
    <submittedName>
        <fullName evidence="6">NAD(P)-dependent oxidoreductase</fullName>
    </submittedName>
</protein>
<dbReference type="Proteomes" id="UP001500363">
    <property type="component" value="Unassembled WGS sequence"/>
</dbReference>
<dbReference type="InterPro" id="IPR008927">
    <property type="entry name" value="6-PGluconate_DH-like_C_sf"/>
</dbReference>
<dbReference type="Gene3D" id="3.40.50.720">
    <property type="entry name" value="NAD(P)-binding Rossmann-like Domain"/>
    <property type="match status" value="1"/>
</dbReference>
<evidence type="ECO:0000259" key="5">
    <source>
        <dbReference type="Pfam" id="PF14833"/>
    </source>
</evidence>
<evidence type="ECO:0000256" key="1">
    <source>
        <dbReference type="ARBA" id="ARBA00009080"/>
    </source>
</evidence>
<dbReference type="InterPro" id="IPR029752">
    <property type="entry name" value="D-isomer_DH_CS1"/>
</dbReference>
<dbReference type="InterPro" id="IPR029154">
    <property type="entry name" value="HIBADH-like_NADP-bd"/>
</dbReference>
<keyword evidence="3" id="KW-0520">NAD</keyword>
<dbReference type="Pfam" id="PF14833">
    <property type="entry name" value="NAD_binding_11"/>
    <property type="match status" value="1"/>
</dbReference>
<evidence type="ECO:0000313" key="6">
    <source>
        <dbReference type="EMBL" id="GAA1549422.1"/>
    </source>
</evidence>
<comment type="similarity">
    <text evidence="1">Belongs to the HIBADH-related family.</text>
</comment>
<keyword evidence="7" id="KW-1185">Reference proteome</keyword>
<evidence type="ECO:0000256" key="3">
    <source>
        <dbReference type="ARBA" id="ARBA00023027"/>
    </source>
</evidence>
<comment type="caution">
    <text evidence="6">The sequence shown here is derived from an EMBL/GenBank/DDBJ whole genome shotgun (WGS) entry which is preliminary data.</text>
</comment>
<reference evidence="7" key="1">
    <citation type="journal article" date="2019" name="Int. J. Syst. Evol. Microbiol.">
        <title>The Global Catalogue of Microorganisms (GCM) 10K type strain sequencing project: providing services to taxonomists for standard genome sequencing and annotation.</title>
        <authorList>
            <consortium name="The Broad Institute Genomics Platform"/>
            <consortium name="The Broad Institute Genome Sequencing Center for Infectious Disease"/>
            <person name="Wu L."/>
            <person name="Ma J."/>
        </authorList>
    </citation>
    <scope>NUCLEOTIDE SEQUENCE [LARGE SCALE GENOMIC DNA]</scope>
    <source>
        <strain evidence="7">JCM 14303</strain>
    </source>
</reference>
<dbReference type="PROSITE" id="PS00065">
    <property type="entry name" value="D_2_HYDROXYACID_DH_1"/>
    <property type="match status" value="1"/>
</dbReference>
<accession>A0ABP4MUR3</accession>
<dbReference type="PANTHER" id="PTHR43060:SF15">
    <property type="entry name" value="3-HYDROXYISOBUTYRATE DEHYDROGENASE-LIKE 1, MITOCHONDRIAL-RELATED"/>
    <property type="match status" value="1"/>
</dbReference>
<dbReference type="PANTHER" id="PTHR43060">
    <property type="entry name" value="3-HYDROXYISOBUTYRATE DEHYDROGENASE-LIKE 1, MITOCHONDRIAL-RELATED"/>
    <property type="match status" value="1"/>
</dbReference>
<gene>
    <name evidence="6" type="ORF">GCM10009741_61840</name>
</gene>
<dbReference type="InterPro" id="IPR006115">
    <property type="entry name" value="6PGDH_NADP-bd"/>
</dbReference>
<dbReference type="InterPro" id="IPR036291">
    <property type="entry name" value="NAD(P)-bd_dom_sf"/>
</dbReference>
<dbReference type="SUPFAM" id="SSF51735">
    <property type="entry name" value="NAD(P)-binding Rossmann-fold domains"/>
    <property type="match status" value="1"/>
</dbReference>
<feature type="domain" description="6-phosphogluconate dehydrogenase NADP-binding" evidence="4">
    <location>
        <begin position="2"/>
        <end position="155"/>
    </location>
</feature>
<evidence type="ECO:0000313" key="7">
    <source>
        <dbReference type="Proteomes" id="UP001500363"/>
    </source>
</evidence>
<evidence type="ECO:0000259" key="4">
    <source>
        <dbReference type="Pfam" id="PF03446"/>
    </source>
</evidence>
<evidence type="ECO:0000256" key="2">
    <source>
        <dbReference type="ARBA" id="ARBA00023002"/>
    </source>
</evidence>
<proteinExistence type="inferred from homology"/>
<feature type="domain" description="3-hydroxyisobutyrate dehydrogenase-like NAD-binding" evidence="5">
    <location>
        <begin position="158"/>
        <end position="265"/>
    </location>
</feature>
<dbReference type="InterPro" id="IPR015815">
    <property type="entry name" value="HIBADH-related"/>
</dbReference>
<dbReference type="PIRSF" id="PIRSF000103">
    <property type="entry name" value="HIBADH"/>
    <property type="match status" value="1"/>
</dbReference>
<dbReference type="EMBL" id="BAAANC010000003">
    <property type="protein sequence ID" value="GAA1549422.1"/>
    <property type="molecule type" value="Genomic_DNA"/>
</dbReference>
<dbReference type="Pfam" id="PF03446">
    <property type="entry name" value="NAD_binding_2"/>
    <property type="match status" value="1"/>
</dbReference>
<keyword evidence="2" id="KW-0560">Oxidoreductase</keyword>
<sequence>MTVAVVGAGRIGIPLIERLVAAGYEVVGTDIRPDRRPAVEAAGARWSPDLAVAEVVLTVVSGTPELEALVQGPFLTQLRPGTLWIDLTSASPELGKTAAQAAAAAGISYLESPLGGGIEGMRSGTLTLYAGGDPDVLASAMPILRTFATTIHHTGDHGTGYLTKLLINLLWFGQATLTTEALLLAQHHGQSPAAFAEILKGSAGDSAFAERHLPALLAGNYLPDFGLDRCVEELDAVEHAAPPGLPHPITTAVAEVHRAALDHFGPINGELLGPAWLEEQAGTRLSDPRRQA</sequence>
<organism evidence="6 7">
    <name type="scientific">Kribbella lupini</name>
    <dbReference type="NCBI Taxonomy" id="291602"/>
    <lineage>
        <taxon>Bacteria</taxon>
        <taxon>Bacillati</taxon>
        <taxon>Actinomycetota</taxon>
        <taxon>Actinomycetes</taxon>
        <taxon>Propionibacteriales</taxon>
        <taxon>Kribbellaceae</taxon>
        <taxon>Kribbella</taxon>
    </lineage>
</organism>